<dbReference type="AlphaFoldDB" id="A0A2P6AB23"/>
<proteinExistence type="predicted"/>
<dbReference type="Proteomes" id="UP000581425">
    <property type="component" value="Unassembled WGS sequence"/>
</dbReference>
<organism evidence="1 3">
    <name type="scientific">Escherichia coli</name>
    <dbReference type="NCBI Taxonomy" id="562"/>
    <lineage>
        <taxon>Bacteria</taxon>
        <taxon>Pseudomonadati</taxon>
        <taxon>Pseudomonadota</taxon>
        <taxon>Gammaproteobacteria</taxon>
        <taxon>Enterobacterales</taxon>
        <taxon>Enterobacteriaceae</taxon>
        <taxon>Escherichia</taxon>
    </lineage>
</organism>
<evidence type="ECO:0000313" key="1">
    <source>
        <dbReference type="EMBL" id="MBA6239900.1"/>
    </source>
</evidence>
<reference evidence="2 3" key="2">
    <citation type="submission" date="2020-10" db="EMBL/GenBank/DDBJ databases">
        <title>Analysis of Genomes of Bacterial Isolates from Lameness Outbreaks in Broilers.</title>
        <authorList>
            <person name="Rhoads D."/>
            <person name="Ekesi N.S."/>
        </authorList>
    </citation>
    <scope>NUCLEOTIDE SEQUENCE [LARGE SCALE GENOMIC DNA]</scope>
    <source>
        <strain evidence="2 3">1409</strain>
    </source>
</reference>
<reference evidence="1 3" key="1">
    <citation type="submission" date="2020-07" db="EMBL/GenBank/DDBJ databases">
        <title>Analysis of Genomes of Bacterial Isolates from Lameness Outbreaks in Broilers.</title>
        <authorList>
            <person name="Ekesi N.S."/>
            <person name="Alrubaye A."/>
            <person name="Rhoads D."/>
        </authorList>
    </citation>
    <scope>NUCLEOTIDE SEQUENCE [LARGE SCALE GENOMIC DNA]</scope>
    <source>
        <strain evidence="1 3">1409</strain>
    </source>
</reference>
<accession>A0A2P6AB23</accession>
<name>A0A2P6AB23_ECOLX</name>
<gene>
    <name evidence="2" type="ORF">FOI11_012280</name>
    <name evidence="1" type="ORF">FOI11_07765</name>
</gene>
<protein>
    <submittedName>
        <fullName evidence="1">Uncharacterized protein</fullName>
    </submittedName>
</protein>
<dbReference type="EMBL" id="JACGTG010000001">
    <property type="protein sequence ID" value="MBA6239900.1"/>
    <property type="molecule type" value="Genomic_DNA"/>
</dbReference>
<dbReference type="Proteomes" id="UP000581425">
    <property type="component" value="Chromosome"/>
</dbReference>
<dbReference type="EMBL" id="CP063369">
    <property type="protein sequence ID" value="QOY29252.1"/>
    <property type="molecule type" value="Genomic_DNA"/>
</dbReference>
<evidence type="ECO:0000313" key="3">
    <source>
        <dbReference type="Proteomes" id="UP000581425"/>
    </source>
</evidence>
<sequence length="77" mass="8665">MLQRSNYSLVLNKGIFMKHHEQIEIEAAKVVAELFAGNASPMETFGITWSQTQMLERKNPGVVIKLVPDDGKKLAYC</sequence>
<evidence type="ECO:0000313" key="2">
    <source>
        <dbReference type="EMBL" id="QOY29252.1"/>
    </source>
</evidence>